<dbReference type="GeneID" id="107111447"/>
<feature type="region of interest" description="Disordered" evidence="2">
    <location>
        <begin position="386"/>
        <end position="410"/>
    </location>
</feature>
<feature type="compositionally biased region" description="Polar residues" evidence="2">
    <location>
        <begin position="386"/>
        <end position="400"/>
    </location>
</feature>
<evidence type="ECO:0000313" key="4">
    <source>
        <dbReference type="RefSeq" id="XP_015267897.1"/>
    </source>
</evidence>
<dbReference type="RefSeq" id="XP_015267897.1">
    <property type="nucleotide sequence ID" value="XM_015412411.1"/>
</dbReference>
<keyword evidence="1" id="KW-0175">Coiled coil</keyword>
<accession>A0ABM1K2G0</accession>
<keyword evidence="3" id="KW-1185">Reference proteome</keyword>
<reference evidence="4" key="1">
    <citation type="submission" date="2025-08" db="UniProtKB">
        <authorList>
            <consortium name="RefSeq"/>
        </authorList>
    </citation>
    <scope>IDENTIFICATION</scope>
</reference>
<organism evidence="3 4">
    <name type="scientific">Gekko japonicus</name>
    <name type="common">Schlegel's Japanese gecko</name>
    <dbReference type="NCBI Taxonomy" id="146911"/>
    <lineage>
        <taxon>Eukaryota</taxon>
        <taxon>Metazoa</taxon>
        <taxon>Chordata</taxon>
        <taxon>Craniata</taxon>
        <taxon>Vertebrata</taxon>
        <taxon>Euteleostomi</taxon>
        <taxon>Lepidosauria</taxon>
        <taxon>Squamata</taxon>
        <taxon>Bifurcata</taxon>
        <taxon>Gekkota</taxon>
        <taxon>Gekkonidae</taxon>
        <taxon>Gekkoninae</taxon>
        <taxon>Gekko</taxon>
    </lineage>
</organism>
<name>A0ABM1K2G0_GEKJA</name>
<dbReference type="PANTHER" id="PTHR31935">
    <property type="entry name" value="COILED-COIL DOMAIN-CONTAINING PROTEIN 13"/>
    <property type="match status" value="1"/>
</dbReference>
<evidence type="ECO:0000256" key="2">
    <source>
        <dbReference type="SAM" id="MobiDB-lite"/>
    </source>
</evidence>
<dbReference type="InterPro" id="IPR038929">
    <property type="entry name" value="CCDC13"/>
</dbReference>
<dbReference type="PANTHER" id="PTHR31935:SF1">
    <property type="entry name" value="COILED-COIL DOMAIN-CONTAINING PROTEIN 13"/>
    <property type="match status" value="1"/>
</dbReference>
<feature type="coiled-coil region" evidence="1">
    <location>
        <begin position="70"/>
        <end position="136"/>
    </location>
</feature>
<evidence type="ECO:0000256" key="1">
    <source>
        <dbReference type="SAM" id="Coils"/>
    </source>
</evidence>
<evidence type="ECO:0000313" key="3">
    <source>
        <dbReference type="Proteomes" id="UP000694871"/>
    </source>
</evidence>
<dbReference type="Proteomes" id="UP000694871">
    <property type="component" value="Unplaced"/>
</dbReference>
<protein>
    <submittedName>
        <fullName evidence="4">Coiled-coil domain-containing protein 13</fullName>
    </submittedName>
</protein>
<gene>
    <name evidence="4" type="primary">CCDC13</name>
</gene>
<feature type="non-terminal residue" evidence="4">
    <location>
        <position position="1"/>
    </location>
</feature>
<sequence length="478" mass="52684">LLGSEVGEDVSVQNLMSNPGSWRGRAHQILVLQGKVRELESQLGHGKSRTALSCGDEDAAILTGPGKTSAQRNLLRIRSLEREKKEALEKVTSEHSALQKDHEEVKKKLDASKARNQVLSSEVKTLKEQISTLLDKGKHDDELIDALMSQQKGMQVILKNLSQEEEMNKENRQSLGQQLNAQGQTQNCVIGQLRQMLAEREAQVRELEEKVGQLTSSQQHLHQPEEGRSDSASPLSAESLEEENFTSASRKGDHVGGNASTKFVSHMGHTLVDSAATSCPATVSLGRPIEPDDLDAKVLNVQIAEYRALLLAAELEQERLVQLVGVLQKRPIEPDDLDAKAMNVQIAEYRALCLAAELEQEKLVQLVGVLQKSLGQLFPFTADSASTGQTVGSTRLSWSANEKKDPPSAELTEVPLESQVEDLSARLAVQMDENAGLRSALENLVKIKEEDFRAYQETMGQVKAIFLQALRQQKQERS</sequence>
<proteinExistence type="predicted"/>
<feature type="region of interest" description="Disordered" evidence="2">
    <location>
        <begin position="208"/>
        <end position="261"/>
    </location>
</feature>